<name>A0ABP7QZG2_9SPHI</name>
<gene>
    <name evidence="1" type="ORF">GCM10022210_49460</name>
</gene>
<comment type="caution">
    <text evidence="1">The sequence shown here is derived from an EMBL/GenBank/DDBJ whole genome shotgun (WGS) entry which is preliminary data.</text>
</comment>
<accession>A0ABP7QZG2</accession>
<sequence>MHVSKDELKTNISTYNISLITFRNIIRIKKIVYAMPLSKVFKPESVPLSSE</sequence>
<proteinExistence type="predicted"/>
<organism evidence="1 2">
    <name type="scientific">Mucilaginibacter dorajii</name>
    <dbReference type="NCBI Taxonomy" id="692994"/>
    <lineage>
        <taxon>Bacteria</taxon>
        <taxon>Pseudomonadati</taxon>
        <taxon>Bacteroidota</taxon>
        <taxon>Sphingobacteriia</taxon>
        <taxon>Sphingobacteriales</taxon>
        <taxon>Sphingobacteriaceae</taxon>
        <taxon>Mucilaginibacter</taxon>
    </lineage>
</organism>
<dbReference type="Proteomes" id="UP001500742">
    <property type="component" value="Unassembled WGS sequence"/>
</dbReference>
<protein>
    <submittedName>
        <fullName evidence="1">Uncharacterized protein</fullName>
    </submittedName>
</protein>
<reference evidence="2" key="1">
    <citation type="journal article" date="2019" name="Int. J. Syst. Evol. Microbiol.">
        <title>The Global Catalogue of Microorganisms (GCM) 10K type strain sequencing project: providing services to taxonomists for standard genome sequencing and annotation.</title>
        <authorList>
            <consortium name="The Broad Institute Genomics Platform"/>
            <consortium name="The Broad Institute Genome Sequencing Center for Infectious Disease"/>
            <person name="Wu L."/>
            <person name="Ma J."/>
        </authorList>
    </citation>
    <scope>NUCLEOTIDE SEQUENCE [LARGE SCALE GENOMIC DNA]</scope>
    <source>
        <strain evidence="2">JCM 16601</strain>
    </source>
</reference>
<evidence type="ECO:0000313" key="2">
    <source>
        <dbReference type="Proteomes" id="UP001500742"/>
    </source>
</evidence>
<evidence type="ECO:0000313" key="1">
    <source>
        <dbReference type="EMBL" id="GAA3990077.1"/>
    </source>
</evidence>
<dbReference type="EMBL" id="BAAAZC010000031">
    <property type="protein sequence ID" value="GAA3990077.1"/>
    <property type="molecule type" value="Genomic_DNA"/>
</dbReference>
<keyword evidence="2" id="KW-1185">Reference proteome</keyword>